<gene>
    <name evidence="1" type="ORF">L21TH_1170</name>
</gene>
<proteinExistence type="predicted"/>
<protein>
    <submittedName>
        <fullName evidence="1">Uncharacterized protein</fullName>
    </submittedName>
</protein>
<evidence type="ECO:0000313" key="2">
    <source>
        <dbReference type="Proteomes" id="UP000013378"/>
    </source>
</evidence>
<comment type="caution">
    <text evidence="1">The sequence shown here is derived from an EMBL/GenBank/DDBJ whole genome shotgun (WGS) entry which is preliminary data.</text>
</comment>
<organism evidence="1 2">
    <name type="scientific">Caldisalinibacter kiritimatiensis</name>
    <dbReference type="NCBI Taxonomy" id="1304284"/>
    <lineage>
        <taxon>Bacteria</taxon>
        <taxon>Bacillati</taxon>
        <taxon>Bacillota</taxon>
        <taxon>Tissierellia</taxon>
        <taxon>Tissierellales</taxon>
        <taxon>Thermohalobacteraceae</taxon>
        <taxon>Caldisalinibacter</taxon>
    </lineage>
</organism>
<dbReference type="EMBL" id="ARZA01000117">
    <property type="protein sequence ID" value="EOD00799.1"/>
    <property type="molecule type" value="Genomic_DNA"/>
</dbReference>
<accession>R1CVX9</accession>
<keyword evidence="2" id="KW-1185">Reference proteome</keyword>
<name>R1CVX9_9FIRM</name>
<dbReference type="RefSeq" id="WP_006311609.1">
    <property type="nucleotide sequence ID" value="NZ_ARZA01000117.1"/>
</dbReference>
<dbReference type="Proteomes" id="UP000013378">
    <property type="component" value="Unassembled WGS sequence"/>
</dbReference>
<dbReference type="AlphaFoldDB" id="R1CVX9"/>
<evidence type="ECO:0000313" key="1">
    <source>
        <dbReference type="EMBL" id="EOD00799.1"/>
    </source>
</evidence>
<reference evidence="1 2" key="1">
    <citation type="journal article" date="2015" name="Geomicrobiol. J.">
        <title>Caldisalinibacter kiritimatiensis gen. nov., sp. nov., a moderately thermohalophilic thiosulfate-reducing bacterium from a hypersaline microbial mat.</title>
        <authorList>
            <person name="Ben Hania W."/>
            <person name="Joseph M."/>
            <person name="Fiebig A."/>
            <person name="Bunk B."/>
            <person name="Klenk H.-P."/>
            <person name="Fardeau M.-L."/>
            <person name="Spring S."/>
        </authorList>
    </citation>
    <scope>NUCLEOTIDE SEQUENCE [LARGE SCALE GENOMIC DNA]</scope>
    <source>
        <strain evidence="1 2">L21-TH-D2</strain>
    </source>
</reference>
<sequence>MKKVLFVLVLALTLFVNMAIGYCGDLIDPEPWGEEPVVESTYNN</sequence>